<dbReference type="EMBL" id="NBYY01000015">
    <property type="protein sequence ID" value="PCS22733.1"/>
    <property type="molecule type" value="Genomic_DNA"/>
</dbReference>
<reference evidence="3" key="1">
    <citation type="submission" date="2017-04" db="EMBL/GenBank/DDBJ databases">
        <title>Genome evolution of the luminous symbionts of deep sea anglerfish.</title>
        <authorList>
            <person name="Hendry T.A."/>
        </authorList>
    </citation>
    <scope>NUCLEOTIDE SEQUENCE [LARGE SCALE GENOMIC DNA]</scope>
</reference>
<gene>
    <name evidence="2" type="ORF">BTN49_1691</name>
</gene>
<protein>
    <submittedName>
        <fullName evidence="2">Mobile element protein</fullName>
    </submittedName>
</protein>
<feature type="domain" description="Transposase DDE" evidence="1">
    <location>
        <begin position="1"/>
        <end position="37"/>
    </location>
</feature>
<evidence type="ECO:0000313" key="3">
    <source>
        <dbReference type="Proteomes" id="UP000219020"/>
    </source>
</evidence>
<evidence type="ECO:0000313" key="2">
    <source>
        <dbReference type="EMBL" id="PCS22733.1"/>
    </source>
</evidence>
<dbReference type="InterPro" id="IPR025668">
    <property type="entry name" value="Tnp_DDE_dom"/>
</dbReference>
<organism evidence="2 3">
    <name type="scientific">Candidatus Enterovibrio escicola</name>
    <dbReference type="NCBI Taxonomy" id="1927127"/>
    <lineage>
        <taxon>Bacteria</taxon>
        <taxon>Pseudomonadati</taxon>
        <taxon>Pseudomonadota</taxon>
        <taxon>Gammaproteobacteria</taxon>
        <taxon>Vibrionales</taxon>
        <taxon>Vibrionaceae</taxon>
        <taxon>Enterovibrio</taxon>
    </lineage>
</organism>
<proteinExistence type="predicted"/>
<dbReference type="Proteomes" id="UP000219020">
    <property type="component" value="Unassembled WGS sequence"/>
</dbReference>
<comment type="caution">
    <text evidence="2">The sequence shown here is derived from an EMBL/GenBank/DDBJ whole genome shotgun (WGS) entry which is preliminary data.</text>
</comment>
<name>A0A2A5T3I7_9GAMM</name>
<sequence>MADELCGYLYGDKVYISGLFKRELADNGVILITGVKKT</sequence>
<evidence type="ECO:0000259" key="1">
    <source>
        <dbReference type="Pfam" id="PF13612"/>
    </source>
</evidence>
<accession>A0A2A5T3I7</accession>
<dbReference type="AlphaFoldDB" id="A0A2A5T3I7"/>
<dbReference type="Pfam" id="PF13612">
    <property type="entry name" value="DDE_Tnp_1_3"/>
    <property type="match status" value="1"/>
</dbReference>
<keyword evidence="3" id="KW-1185">Reference proteome</keyword>